<evidence type="ECO:0000313" key="4">
    <source>
        <dbReference type="EMBL" id="RYQ97485.1"/>
    </source>
</evidence>
<dbReference type="EMBL" id="SDMP01000018">
    <property type="protein sequence ID" value="RYQ97485.1"/>
    <property type="molecule type" value="Genomic_DNA"/>
</dbReference>
<proteinExistence type="inferred from homology"/>
<dbReference type="Gene3D" id="1.25.40.10">
    <property type="entry name" value="Tetratricopeptide repeat domain"/>
    <property type="match status" value="2"/>
</dbReference>
<sequence>MLFRSICKLFNTSRLSAYQLYSTKSLISSFHSFDELEAKIVQDNRDPTTPVTPILNQWVQDGGSITHEKIRYLIACLCRRRCYTHALELSEWMRESEKYDLTTGDIAEHLKLLSIVRGLEQTENFYQDIPNSRMKFKINVALAECYAEHKSLEKAEALMKKIRKIYPMTSPMRYNKMLKLYTQLGKYEKLDSLMQEMMEKDIRDPGTYTILLNAYVVAADIQGIDKLLIRMEVDPIATVRWHTYAIAANGYLKGGNVEKALSALKKSEQLALGNPVAYLSILTIYAGIGNKDEVYRIWGKCKLSKRFYNQGHFLMLRSLVKLGDIVGAEKIMEEWESNYKVFDTRISHPMIHIYCKLGMLDKAEAYMKSVLDSGKQLHAAEHDCADNNMEKAVQAINTVPSAERTSWTNKPFVFGFWLNLWST</sequence>
<evidence type="ECO:0000313" key="5">
    <source>
        <dbReference type="Proteomes" id="UP000289738"/>
    </source>
</evidence>
<dbReference type="SUPFAM" id="SSF48452">
    <property type="entry name" value="TPR-like"/>
    <property type="match status" value="1"/>
</dbReference>
<dbReference type="PANTHER" id="PTHR45717">
    <property type="entry name" value="OS12G0527900 PROTEIN"/>
    <property type="match status" value="1"/>
</dbReference>
<comment type="caution">
    <text evidence="4">The sequence shown here is derived from an EMBL/GenBank/DDBJ whole genome shotgun (WGS) entry which is preliminary data.</text>
</comment>
<name>A0A444Y6G8_ARAHY</name>
<evidence type="ECO:0000256" key="1">
    <source>
        <dbReference type="ARBA" id="ARBA00007626"/>
    </source>
</evidence>
<evidence type="ECO:0008006" key="6">
    <source>
        <dbReference type="Google" id="ProtNLM"/>
    </source>
</evidence>
<dbReference type="Proteomes" id="UP000289738">
    <property type="component" value="Chromosome B08"/>
</dbReference>
<evidence type="ECO:0000256" key="2">
    <source>
        <dbReference type="ARBA" id="ARBA00022737"/>
    </source>
</evidence>
<comment type="similarity">
    <text evidence="1">Belongs to the PPR family. P subfamily.</text>
</comment>
<protein>
    <recommendedName>
        <fullName evidence="6">Pentatricopeptide repeat-containing protein</fullName>
    </recommendedName>
</protein>
<dbReference type="GO" id="GO:0005739">
    <property type="term" value="C:mitochondrion"/>
    <property type="evidence" value="ECO:0007669"/>
    <property type="project" value="TreeGrafter"/>
</dbReference>
<dbReference type="InterPro" id="IPR002885">
    <property type="entry name" value="PPR_rpt"/>
</dbReference>
<organism evidence="4 5">
    <name type="scientific">Arachis hypogaea</name>
    <name type="common">Peanut</name>
    <dbReference type="NCBI Taxonomy" id="3818"/>
    <lineage>
        <taxon>Eukaryota</taxon>
        <taxon>Viridiplantae</taxon>
        <taxon>Streptophyta</taxon>
        <taxon>Embryophyta</taxon>
        <taxon>Tracheophyta</taxon>
        <taxon>Spermatophyta</taxon>
        <taxon>Magnoliopsida</taxon>
        <taxon>eudicotyledons</taxon>
        <taxon>Gunneridae</taxon>
        <taxon>Pentapetalae</taxon>
        <taxon>rosids</taxon>
        <taxon>fabids</taxon>
        <taxon>Fabales</taxon>
        <taxon>Fabaceae</taxon>
        <taxon>Papilionoideae</taxon>
        <taxon>50 kb inversion clade</taxon>
        <taxon>dalbergioids sensu lato</taxon>
        <taxon>Dalbergieae</taxon>
        <taxon>Pterocarpus clade</taxon>
        <taxon>Arachis</taxon>
    </lineage>
</organism>
<dbReference type="AlphaFoldDB" id="A0A444Y6G8"/>
<dbReference type="Pfam" id="PF01535">
    <property type="entry name" value="PPR"/>
    <property type="match status" value="2"/>
</dbReference>
<dbReference type="GO" id="GO:0003729">
    <property type="term" value="F:mRNA binding"/>
    <property type="evidence" value="ECO:0007669"/>
    <property type="project" value="UniProtKB-ARBA"/>
</dbReference>
<dbReference type="PROSITE" id="PS51375">
    <property type="entry name" value="PPR"/>
    <property type="match status" value="1"/>
</dbReference>
<gene>
    <name evidence="4" type="ORF">Ahy_B08g093533</name>
</gene>
<dbReference type="PANTHER" id="PTHR45717:SF10">
    <property type="entry name" value="OS10G0501000 PROTEIN"/>
    <property type="match status" value="1"/>
</dbReference>
<dbReference type="NCBIfam" id="TIGR00756">
    <property type="entry name" value="PPR"/>
    <property type="match status" value="1"/>
</dbReference>
<accession>A0A444Y6G8</accession>
<keyword evidence="2" id="KW-0677">Repeat</keyword>
<keyword evidence="5" id="KW-1185">Reference proteome</keyword>
<feature type="repeat" description="PPR" evidence="3">
    <location>
        <begin position="170"/>
        <end position="204"/>
    </location>
</feature>
<evidence type="ECO:0000256" key="3">
    <source>
        <dbReference type="PROSITE-ProRule" id="PRU00708"/>
    </source>
</evidence>
<reference evidence="4 5" key="1">
    <citation type="submission" date="2019-01" db="EMBL/GenBank/DDBJ databases">
        <title>Sequencing of cultivated peanut Arachis hypogaea provides insights into genome evolution and oil improvement.</title>
        <authorList>
            <person name="Chen X."/>
        </authorList>
    </citation>
    <scope>NUCLEOTIDE SEQUENCE [LARGE SCALE GENOMIC DNA]</scope>
    <source>
        <strain evidence="5">cv. Fuhuasheng</strain>
        <tissue evidence="4">Leaves</tissue>
    </source>
</reference>
<dbReference type="InterPro" id="IPR011990">
    <property type="entry name" value="TPR-like_helical_dom_sf"/>
</dbReference>